<dbReference type="PANTHER" id="PTHR11601:SF62">
    <property type="entry name" value="SELENOCYSTEINE LYASE"/>
    <property type="match status" value="1"/>
</dbReference>
<evidence type="ECO:0000256" key="1">
    <source>
        <dbReference type="ARBA" id="ARBA00001933"/>
    </source>
</evidence>
<dbReference type="AlphaFoldDB" id="A0A8J4WEP4"/>
<protein>
    <recommendedName>
        <fullName evidence="7">Selenocysteine lyase</fullName>
    </recommendedName>
</protein>
<dbReference type="InterPro" id="IPR015424">
    <property type="entry name" value="PyrdxlP-dep_Trfase"/>
</dbReference>
<comment type="subunit">
    <text evidence="2">Homodimer.</text>
</comment>
<dbReference type="EMBL" id="LUCH01006500">
    <property type="protein sequence ID" value="KAF5397281.1"/>
    <property type="molecule type" value="Genomic_DNA"/>
</dbReference>
<keyword evidence="4" id="KW-0808">Transferase</keyword>
<dbReference type="Gene3D" id="1.10.260.50">
    <property type="match status" value="1"/>
</dbReference>
<dbReference type="Proteomes" id="UP000748531">
    <property type="component" value="Unassembled WGS sequence"/>
</dbReference>
<comment type="caution">
    <text evidence="5">The sequence shown here is derived from an EMBL/GenBank/DDBJ whole genome shotgun (WGS) entry which is preliminary data.</text>
</comment>
<evidence type="ECO:0000256" key="2">
    <source>
        <dbReference type="ARBA" id="ARBA00011738"/>
    </source>
</evidence>
<dbReference type="SUPFAM" id="SSF53383">
    <property type="entry name" value="PLP-dependent transferases"/>
    <property type="match status" value="1"/>
</dbReference>
<gene>
    <name evidence="5" type="ORF">PHET_09649</name>
</gene>
<reference evidence="5" key="1">
    <citation type="submission" date="2019-05" db="EMBL/GenBank/DDBJ databases">
        <title>Annotation for the trematode Paragonimus heterotremus.</title>
        <authorList>
            <person name="Choi Y.-J."/>
        </authorList>
    </citation>
    <scope>NUCLEOTIDE SEQUENCE</scope>
    <source>
        <strain evidence="5">LC</strain>
    </source>
</reference>
<evidence type="ECO:0000256" key="4">
    <source>
        <dbReference type="ARBA" id="ARBA00022679"/>
    </source>
</evidence>
<dbReference type="InterPro" id="IPR015422">
    <property type="entry name" value="PyrdxlP-dep_Trfase_small"/>
</dbReference>
<keyword evidence="3" id="KW-0963">Cytoplasm</keyword>
<dbReference type="OrthoDB" id="10250117at2759"/>
<organism evidence="5 6">
    <name type="scientific">Paragonimus heterotremus</name>
    <dbReference type="NCBI Taxonomy" id="100268"/>
    <lineage>
        <taxon>Eukaryota</taxon>
        <taxon>Metazoa</taxon>
        <taxon>Spiralia</taxon>
        <taxon>Lophotrochozoa</taxon>
        <taxon>Platyhelminthes</taxon>
        <taxon>Trematoda</taxon>
        <taxon>Digenea</taxon>
        <taxon>Plagiorchiida</taxon>
        <taxon>Troglotremata</taxon>
        <taxon>Troglotrematidae</taxon>
        <taxon>Paragonimus</taxon>
    </lineage>
</organism>
<keyword evidence="6" id="KW-1185">Reference proteome</keyword>
<sequence length="182" mass="19770">MIAGLGKAAELVTQNLGVYIEHMLKMRRCLEHELQSAFLPLAAYVRVCIFGVDRCCPGVAISDLNRFPNGKSTDDAISLLERFHRLPNTVNLTFIGCPGLDSHQVLALCPMLQASRGAACHSASHNSSVLQACGYSVEESKTAIRLSIGRTTTLDDIVHAVDDLKRAVSSLLFEHLEHAVEG</sequence>
<dbReference type="GO" id="GO:0016740">
    <property type="term" value="F:transferase activity"/>
    <property type="evidence" value="ECO:0007669"/>
    <property type="project" value="UniProtKB-KW"/>
</dbReference>
<name>A0A8J4WEP4_9TREM</name>
<proteinExistence type="predicted"/>
<comment type="cofactor">
    <cofactor evidence="1">
        <name>pyridoxal 5'-phosphate</name>
        <dbReference type="ChEBI" id="CHEBI:597326"/>
    </cofactor>
</comment>
<evidence type="ECO:0000256" key="3">
    <source>
        <dbReference type="ARBA" id="ARBA00022490"/>
    </source>
</evidence>
<evidence type="ECO:0000313" key="5">
    <source>
        <dbReference type="EMBL" id="KAF5397281.1"/>
    </source>
</evidence>
<dbReference type="PANTHER" id="PTHR11601">
    <property type="entry name" value="CYSTEINE DESULFURYLASE FAMILY MEMBER"/>
    <property type="match status" value="1"/>
</dbReference>
<accession>A0A8J4WEP4</accession>
<evidence type="ECO:0008006" key="7">
    <source>
        <dbReference type="Google" id="ProtNLM"/>
    </source>
</evidence>
<evidence type="ECO:0000313" key="6">
    <source>
        <dbReference type="Proteomes" id="UP000748531"/>
    </source>
</evidence>
<dbReference type="Gene3D" id="3.90.1150.10">
    <property type="entry name" value="Aspartate Aminotransferase, domain 1"/>
    <property type="match status" value="1"/>
</dbReference>